<feature type="transmembrane region" description="Helical" evidence="7">
    <location>
        <begin position="110"/>
        <end position="130"/>
    </location>
</feature>
<dbReference type="Proteomes" id="UP001317779">
    <property type="component" value="Chromosome"/>
</dbReference>
<dbReference type="Pfam" id="PF01790">
    <property type="entry name" value="LGT"/>
    <property type="match status" value="1"/>
</dbReference>
<evidence type="ECO:0000313" key="8">
    <source>
        <dbReference type="EMBL" id="BDV30554.1"/>
    </source>
</evidence>
<feature type="transmembrane region" description="Helical" evidence="7">
    <location>
        <begin position="243"/>
        <end position="260"/>
    </location>
</feature>
<evidence type="ECO:0000256" key="7">
    <source>
        <dbReference type="HAMAP-Rule" id="MF_01147"/>
    </source>
</evidence>
<dbReference type="NCBIfam" id="TIGR00544">
    <property type="entry name" value="lgt"/>
    <property type="match status" value="1"/>
</dbReference>
<evidence type="ECO:0000256" key="2">
    <source>
        <dbReference type="ARBA" id="ARBA00022475"/>
    </source>
</evidence>
<comment type="catalytic activity">
    <reaction evidence="7">
        <text>L-cysteinyl-[prolipoprotein] + a 1,2-diacyl-sn-glycero-3-phospho-(1'-sn-glycerol) = an S-1,2-diacyl-sn-glyceryl-L-cysteinyl-[prolipoprotein] + sn-glycerol 1-phosphate + H(+)</text>
        <dbReference type="Rhea" id="RHEA:56712"/>
        <dbReference type="Rhea" id="RHEA-COMP:14679"/>
        <dbReference type="Rhea" id="RHEA-COMP:14680"/>
        <dbReference type="ChEBI" id="CHEBI:15378"/>
        <dbReference type="ChEBI" id="CHEBI:29950"/>
        <dbReference type="ChEBI" id="CHEBI:57685"/>
        <dbReference type="ChEBI" id="CHEBI:64716"/>
        <dbReference type="ChEBI" id="CHEBI:140658"/>
        <dbReference type="EC" id="2.5.1.145"/>
    </reaction>
</comment>
<dbReference type="PANTHER" id="PTHR30589">
    <property type="entry name" value="PROLIPOPROTEIN DIACYLGLYCERYL TRANSFERASE"/>
    <property type="match status" value="1"/>
</dbReference>
<comment type="pathway">
    <text evidence="7">Protein modification; lipoprotein biosynthesis (diacylglyceryl transfer).</text>
</comment>
<dbReference type="HAMAP" id="MF_01147">
    <property type="entry name" value="Lgt"/>
    <property type="match status" value="1"/>
</dbReference>
<evidence type="ECO:0000256" key="1">
    <source>
        <dbReference type="ARBA" id="ARBA00007150"/>
    </source>
</evidence>
<keyword evidence="4 7" id="KW-0812">Transmembrane</keyword>
<comment type="subcellular location">
    <subcellularLocation>
        <location evidence="7">Cell membrane</location>
        <topology evidence="7">Multi-pass membrane protein</topology>
    </subcellularLocation>
</comment>
<dbReference type="PROSITE" id="PS01311">
    <property type="entry name" value="LGT"/>
    <property type="match status" value="1"/>
</dbReference>
<keyword evidence="3 7" id="KW-0808">Transferase</keyword>
<protein>
    <recommendedName>
        <fullName evidence="7">Phosphatidylglycerol--prolipoprotein diacylglyceryl transferase</fullName>
        <ecNumber evidence="7">2.5.1.145</ecNumber>
    </recommendedName>
</protein>
<keyword evidence="2 7" id="KW-1003">Cell membrane</keyword>
<dbReference type="InterPro" id="IPR001640">
    <property type="entry name" value="Lgt"/>
</dbReference>
<dbReference type="EC" id="2.5.1.145" evidence="7"/>
<feature type="transmembrane region" description="Helical" evidence="7">
    <location>
        <begin position="303"/>
        <end position="320"/>
    </location>
</feature>
<evidence type="ECO:0000256" key="4">
    <source>
        <dbReference type="ARBA" id="ARBA00022692"/>
    </source>
</evidence>
<comment type="function">
    <text evidence="7">Catalyzes the transfer of the diacylglyceryl group from phosphatidylglycerol to the sulfhydryl group of the N-terminal cysteine of a prolipoprotein, the first step in the formation of mature lipoproteins.</text>
</comment>
<evidence type="ECO:0000256" key="5">
    <source>
        <dbReference type="ARBA" id="ARBA00022989"/>
    </source>
</evidence>
<gene>
    <name evidence="7" type="primary">lgt</name>
    <name evidence="8" type="ORF">Microterr_12140</name>
</gene>
<feature type="transmembrane region" description="Helical" evidence="7">
    <location>
        <begin position="150"/>
        <end position="174"/>
    </location>
</feature>
<comment type="similarity">
    <text evidence="1 7">Belongs to the Lgt family.</text>
</comment>
<proteinExistence type="inferred from homology"/>
<feature type="transmembrane region" description="Helical" evidence="7">
    <location>
        <begin position="181"/>
        <end position="199"/>
    </location>
</feature>
<dbReference type="PANTHER" id="PTHR30589:SF0">
    <property type="entry name" value="PHOSPHATIDYLGLYCEROL--PROLIPOPROTEIN DIACYLGLYCERYL TRANSFERASE"/>
    <property type="match status" value="1"/>
</dbReference>
<keyword evidence="9" id="KW-1185">Reference proteome</keyword>
<evidence type="ECO:0000256" key="6">
    <source>
        <dbReference type="ARBA" id="ARBA00023136"/>
    </source>
</evidence>
<feature type="binding site" evidence="7">
    <location>
        <position position="200"/>
    </location>
    <ligand>
        <name>a 1,2-diacyl-sn-glycero-3-phospho-(1'-sn-glycerol)</name>
        <dbReference type="ChEBI" id="CHEBI:64716"/>
    </ligand>
</feature>
<evidence type="ECO:0000256" key="3">
    <source>
        <dbReference type="ARBA" id="ARBA00022679"/>
    </source>
</evidence>
<sequence>MSEERGDVSSRFARSTTRTLPSQFASLRSLNDPHGGHAAGGDGHRAAASRLPLVLSSALDVVASIPSPSVSYIDLGPLRIHFYALCIIAGIIVAVLLTNHRLTKRGAEPWVVIDIALIAVPLGIIGARIFHVLTHPGFYFGEGTDIWAIFRIWEGGIAIFGALIGGAIGAWLGCRWTGIRFWTFADALAPGLIIAQALGRFGNWFNQELFGLPTDVPWGLEIDSTNPAFPPGLAEGTLFHPTFLYEVVWNLLGAAVILWAGRKFRLQWGRTFAIYLMWYGAGRIVWESIRIDPSEIVLGLRTNVWAAIICVVLGIVLFFVQKRRHPGLEPSPYVPGREWTSPSAVQSQDSNEFVDTSAPLADEVTAGTATSTVATN</sequence>
<feature type="transmembrane region" description="Helical" evidence="7">
    <location>
        <begin position="80"/>
        <end position="98"/>
    </location>
</feature>
<evidence type="ECO:0000313" key="9">
    <source>
        <dbReference type="Proteomes" id="UP001317779"/>
    </source>
</evidence>
<reference evidence="8 9" key="1">
    <citation type="submission" date="2022-12" db="EMBL/GenBank/DDBJ databases">
        <title>Microbacterium terricola strain KV-448 chromosome, complete genome.</title>
        <authorList>
            <person name="Oshima T."/>
            <person name="Moriya T."/>
            <person name="Bessho Y."/>
        </authorList>
    </citation>
    <scope>NUCLEOTIDE SEQUENCE [LARGE SCALE GENOMIC DNA]</scope>
    <source>
        <strain evidence="8 9">KV-448</strain>
    </source>
</reference>
<accession>A0ABM8DY61</accession>
<keyword evidence="5 7" id="KW-1133">Transmembrane helix</keyword>
<dbReference type="EMBL" id="AP027141">
    <property type="protein sequence ID" value="BDV30554.1"/>
    <property type="molecule type" value="Genomic_DNA"/>
</dbReference>
<organism evidence="8 9">
    <name type="scientific">Microbacterium terricola</name>
    <dbReference type="NCBI Taxonomy" id="344163"/>
    <lineage>
        <taxon>Bacteria</taxon>
        <taxon>Bacillati</taxon>
        <taxon>Actinomycetota</taxon>
        <taxon>Actinomycetes</taxon>
        <taxon>Micrococcales</taxon>
        <taxon>Microbacteriaceae</taxon>
        <taxon>Microbacterium</taxon>
    </lineage>
</organism>
<feature type="transmembrane region" description="Helical" evidence="7">
    <location>
        <begin position="272"/>
        <end position="291"/>
    </location>
</feature>
<name>A0ABM8DY61_9MICO</name>
<keyword evidence="6 7" id="KW-0472">Membrane</keyword>